<evidence type="ECO:0000313" key="5">
    <source>
        <dbReference type="Proteomes" id="UP000245202"/>
    </source>
</evidence>
<evidence type="ECO:0000256" key="2">
    <source>
        <dbReference type="ARBA" id="ARBA00022801"/>
    </source>
</evidence>
<keyword evidence="1" id="KW-0479">Metal-binding</keyword>
<keyword evidence="2" id="KW-0378">Hydrolase</keyword>
<dbReference type="PANTHER" id="PTHR10587:SF133">
    <property type="entry name" value="CHITIN DEACETYLASE 1-RELATED"/>
    <property type="match status" value="1"/>
</dbReference>
<keyword evidence="5" id="KW-1185">Reference proteome</keyword>
<evidence type="ECO:0000256" key="1">
    <source>
        <dbReference type="ARBA" id="ARBA00022723"/>
    </source>
</evidence>
<dbReference type="PROSITE" id="PS51677">
    <property type="entry name" value="NODB"/>
    <property type="match status" value="1"/>
</dbReference>
<dbReference type="EMBL" id="BDQX01000269">
    <property type="protein sequence ID" value="GBG09771.1"/>
    <property type="molecule type" value="Genomic_DNA"/>
</dbReference>
<dbReference type="SUPFAM" id="SSF88713">
    <property type="entry name" value="Glycoside hydrolase/deacetylase"/>
    <property type="match status" value="1"/>
</dbReference>
<reference evidence="4 5" key="1">
    <citation type="submission" date="2017-08" db="EMBL/GenBank/DDBJ databases">
        <title>Substantial Increase in Enzyme Production by Combined Drug-Resistance Mutations in Paenibacillus agaridevorans.</title>
        <authorList>
            <person name="Tanaka Y."/>
            <person name="Funane K."/>
            <person name="Hosaka T."/>
            <person name="Shiwa Y."/>
            <person name="Fujita N."/>
            <person name="Miyazaki T."/>
            <person name="Yoshikawa H."/>
            <person name="Murakami K."/>
            <person name="Kasahara K."/>
            <person name="Inaoka T."/>
            <person name="Hiraga Y."/>
            <person name="Ochi K."/>
        </authorList>
    </citation>
    <scope>NUCLEOTIDE SEQUENCE [LARGE SCALE GENOMIC DNA]</scope>
    <source>
        <strain evidence="4 5">T-3040</strain>
    </source>
</reference>
<evidence type="ECO:0000313" key="4">
    <source>
        <dbReference type="EMBL" id="GBG09771.1"/>
    </source>
</evidence>
<dbReference type="Proteomes" id="UP000245202">
    <property type="component" value="Unassembled WGS sequence"/>
</dbReference>
<feature type="domain" description="NodB homology" evidence="3">
    <location>
        <begin position="9"/>
        <end position="192"/>
    </location>
</feature>
<gene>
    <name evidence="4" type="ORF">PAT3040_04437</name>
</gene>
<accession>A0A2R5F1W7</accession>
<comment type="caution">
    <text evidence="4">The sequence shown here is derived from an EMBL/GenBank/DDBJ whole genome shotgun (WGS) entry which is preliminary data.</text>
</comment>
<dbReference type="GO" id="GO:0016810">
    <property type="term" value="F:hydrolase activity, acting on carbon-nitrogen (but not peptide) bonds"/>
    <property type="evidence" value="ECO:0007669"/>
    <property type="project" value="InterPro"/>
</dbReference>
<dbReference type="InterPro" id="IPR050248">
    <property type="entry name" value="Polysacc_deacetylase_ArnD"/>
</dbReference>
<protein>
    <submittedName>
        <fullName evidence="4">Putative polysaccharide deacetylase</fullName>
    </submittedName>
</protein>
<dbReference type="GO" id="GO:0046872">
    <property type="term" value="F:metal ion binding"/>
    <property type="evidence" value="ECO:0007669"/>
    <property type="project" value="UniProtKB-KW"/>
</dbReference>
<evidence type="ECO:0000259" key="3">
    <source>
        <dbReference type="PROSITE" id="PS51677"/>
    </source>
</evidence>
<dbReference type="InterPro" id="IPR011330">
    <property type="entry name" value="Glyco_hydro/deAcase_b/a-brl"/>
</dbReference>
<dbReference type="CDD" id="cd10917">
    <property type="entry name" value="CE4_NodB_like_6s_7s"/>
    <property type="match status" value="1"/>
</dbReference>
<organism evidence="4 5">
    <name type="scientific">Paenibacillus agaridevorans</name>
    <dbReference type="NCBI Taxonomy" id="171404"/>
    <lineage>
        <taxon>Bacteria</taxon>
        <taxon>Bacillati</taxon>
        <taxon>Bacillota</taxon>
        <taxon>Bacilli</taxon>
        <taxon>Bacillales</taxon>
        <taxon>Paenibacillaceae</taxon>
        <taxon>Paenibacillus</taxon>
    </lineage>
</organism>
<proteinExistence type="predicted"/>
<dbReference type="GO" id="GO:0005975">
    <property type="term" value="P:carbohydrate metabolic process"/>
    <property type="evidence" value="ECO:0007669"/>
    <property type="project" value="InterPro"/>
</dbReference>
<name>A0A2R5F1W7_9BACL</name>
<sequence>MWEVATDEQLIAFTFDDGPNANMTPLILDLLKEYEAKATFFVVGNRIDKNVDIIRRQADEGHEVANHTFSHVFFNGNQSLQAIDNEILQTKHKIEEVTGQDSPWFRPPGGYINDTVISSARKHGYTVTLWSWHQDTNDWRSPGVDAIVKKVLNNAHNGDIVLMHDNVRGSTQTYRALKIILPELKARGFRFVTISDLVKSKRSNEAHQGDVGE</sequence>
<dbReference type="PANTHER" id="PTHR10587">
    <property type="entry name" value="GLYCOSYL TRANSFERASE-RELATED"/>
    <property type="match status" value="1"/>
</dbReference>
<dbReference type="GO" id="GO:0016020">
    <property type="term" value="C:membrane"/>
    <property type="evidence" value="ECO:0007669"/>
    <property type="project" value="TreeGrafter"/>
</dbReference>
<dbReference type="Pfam" id="PF01522">
    <property type="entry name" value="Polysacc_deac_1"/>
    <property type="match status" value="1"/>
</dbReference>
<dbReference type="Gene3D" id="3.20.20.370">
    <property type="entry name" value="Glycoside hydrolase/deacetylase"/>
    <property type="match status" value="1"/>
</dbReference>
<dbReference type="AlphaFoldDB" id="A0A2R5F1W7"/>
<dbReference type="InterPro" id="IPR002509">
    <property type="entry name" value="NODB_dom"/>
</dbReference>